<feature type="domain" description="Caspase family p20" evidence="1">
    <location>
        <begin position="80"/>
        <end position="205"/>
    </location>
</feature>
<dbReference type="InterPro" id="IPR029030">
    <property type="entry name" value="Caspase-like_dom_sf"/>
</dbReference>
<dbReference type="PROSITE" id="PS50208">
    <property type="entry name" value="CASPASE_P20"/>
    <property type="match status" value="1"/>
</dbReference>
<dbReference type="GO" id="GO:0006508">
    <property type="term" value="P:proteolysis"/>
    <property type="evidence" value="ECO:0007669"/>
    <property type="project" value="InterPro"/>
</dbReference>
<dbReference type="InterPro" id="IPR011600">
    <property type="entry name" value="Pept_C14_caspase"/>
</dbReference>
<dbReference type="OrthoDB" id="7397527at2759"/>
<dbReference type="PANTHER" id="PTHR22576:SF37">
    <property type="entry name" value="MUCOSA-ASSOCIATED LYMPHOID TISSUE LYMPHOMA TRANSLOCATION PROTEIN 1"/>
    <property type="match status" value="1"/>
</dbReference>
<evidence type="ECO:0000259" key="1">
    <source>
        <dbReference type="PROSITE" id="PS50208"/>
    </source>
</evidence>
<name>A0A8S0YZG2_ARCPL</name>
<dbReference type="SUPFAM" id="SSF52129">
    <property type="entry name" value="Caspase-like"/>
    <property type="match status" value="1"/>
</dbReference>
<protein>
    <recommendedName>
        <fullName evidence="1">Caspase family p20 domain-containing protein</fullName>
    </recommendedName>
</protein>
<accession>A0A8S0YZG2</accession>
<dbReference type="InterPro" id="IPR001309">
    <property type="entry name" value="Pept_C14_p20"/>
</dbReference>
<organism evidence="2 3">
    <name type="scientific">Arctia plantaginis</name>
    <name type="common">Wood tiger moth</name>
    <name type="synonym">Phalaena plantaginis</name>
    <dbReference type="NCBI Taxonomy" id="874455"/>
    <lineage>
        <taxon>Eukaryota</taxon>
        <taxon>Metazoa</taxon>
        <taxon>Ecdysozoa</taxon>
        <taxon>Arthropoda</taxon>
        <taxon>Hexapoda</taxon>
        <taxon>Insecta</taxon>
        <taxon>Pterygota</taxon>
        <taxon>Neoptera</taxon>
        <taxon>Endopterygota</taxon>
        <taxon>Lepidoptera</taxon>
        <taxon>Glossata</taxon>
        <taxon>Ditrysia</taxon>
        <taxon>Noctuoidea</taxon>
        <taxon>Erebidae</taxon>
        <taxon>Arctiinae</taxon>
        <taxon>Arctia</taxon>
    </lineage>
</organism>
<comment type="caution">
    <text evidence="2">The sequence shown here is derived from an EMBL/GenBank/DDBJ whole genome shotgun (WGS) entry which is preliminary data.</text>
</comment>
<dbReference type="Gene3D" id="3.40.50.1460">
    <property type="match status" value="1"/>
</dbReference>
<dbReference type="PANTHER" id="PTHR22576">
    <property type="entry name" value="MUCOSA ASSOCIATED LYMPHOID TISSUE LYMPHOMA TRANSLOCATION PROTEIN 1/PARACASPASE"/>
    <property type="match status" value="1"/>
</dbReference>
<evidence type="ECO:0000313" key="2">
    <source>
        <dbReference type="EMBL" id="CAB3225934.1"/>
    </source>
</evidence>
<gene>
    <name evidence="2" type="ORF">APLA_LOCUS2486</name>
</gene>
<dbReference type="Pfam" id="PF00656">
    <property type="entry name" value="Peptidase_C14"/>
    <property type="match status" value="1"/>
</dbReference>
<dbReference type="EMBL" id="CADEBD010000226">
    <property type="protein sequence ID" value="CAB3225934.1"/>
    <property type="molecule type" value="Genomic_DNA"/>
</dbReference>
<sequence length="359" mass="40762">MSLLQNLTYKDYQKALEMSLRQCDIIAKLADLKISFSDAKKPGEQLIKLMDRSGFSVEEYKKYVVTSLNVKTITTYYRPQSKVAILVANDKYLYLSKLITPSIDCESLAEHLQNLGFIVILIKNTTSAKLTSILTNIFDVLEENSYCFFFFAGHGCQLCNTKCMLGIDAPTENIKLEHCVTENFILKELERTKQDLCILIMDMCRIYLDRKSNPQIYSSINTIDEYSIHKNLLIAYSTQTSQGAYEVLQIECSKTIASDVTYELQTGDTDKIVPGASQYVNVLCTRITEDLDISKMLDKVHEDIENALKKQRPIKVQCGVEKRSLYDPSTGDTATLLKSLLETTKDYSENCCILSKYNS</sequence>
<reference evidence="2 3" key="1">
    <citation type="submission" date="2020-04" db="EMBL/GenBank/DDBJ databases">
        <authorList>
            <person name="Wallbank WR R."/>
            <person name="Pardo Diaz C."/>
            <person name="Kozak K."/>
            <person name="Martin S."/>
            <person name="Jiggins C."/>
            <person name="Moest M."/>
            <person name="Warren A I."/>
            <person name="Byers J.R.P. K."/>
            <person name="Montejo-Kovacevich G."/>
            <person name="Yen C E."/>
        </authorList>
    </citation>
    <scope>NUCLEOTIDE SEQUENCE [LARGE SCALE GENOMIC DNA]</scope>
</reference>
<dbReference type="Proteomes" id="UP000494256">
    <property type="component" value="Unassembled WGS sequence"/>
</dbReference>
<proteinExistence type="predicted"/>
<evidence type="ECO:0000313" key="3">
    <source>
        <dbReference type="Proteomes" id="UP000494256"/>
    </source>
</evidence>
<dbReference type="GO" id="GO:0004197">
    <property type="term" value="F:cysteine-type endopeptidase activity"/>
    <property type="evidence" value="ECO:0007669"/>
    <property type="project" value="InterPro"/>
</dbReference>
<dbReference type="InterPro" id="IPR052039">
    <property type="entry name" value="Caspase-related_regulators"/>
</dbReference>
<dbReference type="AlphaFoldDB" id="A0A8S0YZG2"/>